<organism evidence="1">
    <name type="scientific">Neobodo designis</name>
    <name type="common">Flagellated protozoan</name>
    <name type="synonym">Bodo designis</name>
    <dbReference type="NCBI Taxonomy" id="312471"/>
    <lineage>
        <taxon>Eukaryota</taxon>
        <taxon>Discoba</taxon>
        <taxon>Euglenozoa</taxon>
        <taxon>Kinetoplastea</taxon>
        <taxon>Metakinetoplastina</taxon>
        <taxon>Neobodonida</taxon>
        <taxon>Neobodo</taxon>
    </lineage>
</organism>
<name>A0A7S1LMA5_NEODS</name>
<dbReference type="EMBL" id="HBGF01016558">
    <property type="protein sequence ID" value="CAD9108349.1"/>
    <property type="molecule type" value="Transcribed_RNA"/>
</dbReference>
<dbReference type="AlphaFoldDB" id="A0A7S1LMA5"/>
<evidence type="ECO:0000313" key="1">
    <source>
        <dbReference type="EMBL" id="CAD9108349.1"/>
    </source>
</evidence>
<proteinExistence type="predicted"/>
<sequence>MLQRRLCRHGASRAVCVVSATGAARALSAFITSTPLNTNRKPRQYGELEKPIPMDLVPEGQSTSRFQTNAPAKRKRILKRHLLAPQATEPLVAITVGVTNRTRAQLEQLRRELPAALASAVEIDERDIKLGPCRSVPDHGGFLAPAMPNTTSIDPQPRWVISVYIDETTYDVEDIALLGHELFLTVLEGSHEPLRALGVAYAEPPQPELESVVDEIDGEAISLSDYAAVETEINERLHDNEMAEAANAAVGGTGNIVAAVPAR</sequence>
<reference evidence="1" key="1">
    <citation type="submission" date="2021-01" db="EMBL/GenBank/DDBJ databases">
        <authorList>
            <person name="Corre E."/>
            <person name="Pelletier E."/>
            <person name="Niang G."/>
            <person name="Scheremetjew M."/>
            <person name="Finn R."/>
            <person name="Kale V."/>
            <person name="Holt S."/>
            <person name="Cochrane G."/>
            <person name="Meng A."/>
            <person name="Brown T."/>
            <person name="Cohen L."/>
        </authorList>
    </citation>
    <scope>NUCLEOTIDE SEQUENCE</scope>
    <source>
        <strain evidence="1">CCAP 1951/1</strain>
    </source>
</reference>
<protein>
    <submittedName>
        <fullName evidence="1">Uncharacterized protein</fullName>
    </submittedName>
</protein>
<gene>
    <name evidence="1" type="ORF">NDES1114_LOCUS10881</name>
</gene>
<accession>A0A7S1LMA5</accession>